<keyword evidence="1" id="KW-0808">Transferase</keyword>
<dbReference type="PANTHER" id="PTHR43042">
    <property type="entry name" value="SAM-DEPENDENT METHYLTRANSFERASE"/>
    <property type="match status" value="1"/>
</dbReference>
<dbReference type="CDD" id="cd02440">
    <property type="entry name" value="AdoMet_MTases"/>
    <property type="match status" value="1"/>
</dbReference>
<dbReference type="AlphaFoldDB" id="A0A2M8KR38"/>
<dbReference type="EMBL" id="PFED01000214">
    <property type="protein sequence ID" value="PJE62387.1"/>
    <property type="molecule type" value="Genomic_DNA"/>
</dbReference>
<dbReference type="GO" id="GO:0008168">
    <property type="term" value="F:methyltransferase activity"/>
    <property type="evidence" value="ECO:0007669"/>
    <property type="project" value="UniProtKB-KW"/>
</dbReference>
<accession>A0A2M8KR38</accession>
<dbReference type="Pfam" id="PF03602">
    <property type="entry name" value="Cons_hypoth95"/>
    <property type="match status" value="1"/>
</dbReference>
<proteinExistence type="predicted"/>
<evidence type="ECO:0000313" key="1">
    <source>
        <dbReference type="EMBL" id="PJE62387.1"/>
    </source>
</evidence>
<evidence type="ECO:0000313" key="2">
    <source>
        <dbReference type="Proteomes" id="UP000229554"/>
    </source>
</evidence>
<dbReference type="InterPro" id="IPR029063">
    <property type="entry name" value="SAM-dependent_MTases_sf"/>
</dbReference>
<dbReference type="Gene3D" id="2.60.40.1180">
    <property type="entry name" value="Golgi alpha-mannosidase II"/>
    <property type="match status" value="1"/>
</dbReference>
<name>A0A2M8KR38_9BACT</name>
<gene>
    <name evidence="1" type="ORF">COU88_05300</name>
</gene>
<protein>
    <submittedName>
        <fullName evidence="1">SAM-dependent methyltransferase</fullName>
    </submittedName>
</protein>
<organism evidence="1 2">
    <name type="scientific">Candidatus Roizmanbacteria bacterium CG10_big_fil_rev_8_21_14_0_10_39_6</name>
    <dbReference type="NCBI Taxonomy" id="1974853"/>
    <lineage>
        <taxon>Bacteria</taxon>
        <taxon>Candidatus Roizmaniibacteriota</taxon>
    </lineage>
</organism>
<dbReference type="GO" id="GO:0032259">
    <property type="term" value="P:methylation"/>
    <property type="evidence" value="ECO:0007669"/>
    <property type="project" value="UniProtKB-KW"/>
</dbReference>
<dbReference type="SUPFAM" id="SSF53335">
    <property type="entry name" value="S-adenosyl-L-methionine-dependent methyltransferases"/>
    <property type="match status" value="1"/>
</dbReference>
<dbReference type="Proteomes" id="UP000229554">
    <property type="component" value="Unassembled WGS sequence"/>
</dbReference>
<reference evidence="2" key="1">
    <citation type="submission" date="2017-09" db="EMBL/GenBank/DDBJ databases">
        <title>Depth-based differentiation of microbial function through sediment-hosted aquifers and enrichment of novel symbionts in the deep terrestrial subsurface.</title>
        <authorList>
            <person name="Probst A.J."/>
            <person name="Ladd B."/>
            <person name="Jarett J.K."/>
            <person name="Geller-Mcgrath D.E."/>
            <person name="Sieber C.M.K."/>
            <person name="Emerson J.B."/>
            <person name="Anantharaman K."/>
            <person name="Thomas B.C."/>
            <person name="Malmstrom R."/>
            <person name="Stieglmeier M."/>
            <person name="Klingl A."/>
            <person name="Woyke T."/>
            <person name="Ryan C.M."/>
            <person name="Banfield J.F."/>
        </authorList>
    </citation>
    <scope>NUCLEOTIDE SEQUENCE [LARGE SCALE GENOMIC DNA]</scope>
</reference>
<dbReference type="InterPro" id="IPR013780">
    <property type="entry name" value="Glyco_hydro_b"/>
</dbReference>
<dbReference type="PANTHER" id="PTHR43042:SF2">
    <property type="entry name" value="SAM-DEPENDENT METHYLTRANSFERASE"/>
    <property type="match status" value="1"/>
</dbReference>
<dbReference type="Gene3D" id="3.40.50.150">
    <property type="entry name" value="Vaccinia Virus protein VP39"/>
    <property type="match status" value="1"/>
</dbReference>
<sequence>MTIAKSDAWKDYELLDSGNGQKLERFGQYTFVRPELQALWQPQLPQYAWENVDGVFQESQNMEQNDWKLKSNLPDKWEICYKNLEMWVKPTSFRHFGVFPEQAAHWDWMAEKIAQTNTPVNILNLFGYTGVASLAAASIGASVTHVDASKKSVTWARENQLLSKLENKPIRWIVDDALSFVQREVRRGAAYQGIIIDPPKFGRGPKGEIWKLEEMLPQLLHECNKLLAKPIFIIVTVYAVRLSSTSLHYALRNYFPKLKGTATSGELTIRESSAERILSPALYSRWSIT</sequence>
<keyword evidence="1" id="KW-0489">Methyltransferase</keyword>
<comment type="caution">
    <text evidence="1">The sequence shown here is derived from an EMBL/GenBank/DDBJ whole genome shotgun (WGS) entry which is preliminary data.</text>
</comment>